<dbReference type="PANTHER" id="PTHR46535">
    <property type="entry name" value="NEDD4-BINDING PROTEIN 2"/>
    <property type="match status" value="1"/>
</dbReference>
<dbReference type="Gene3D" id="3.40.630.30">
    <property type="match status" value="1"/>
</dbReference>
<evidence type="ECO:0000259" key="2">
    <source>
        <dbReference type="PROSITE" id="PS50828"/>
    </source>
</evidence>
<feature type="domain" description="Smr" evidence="2">
    <location>
        <begin position="546"/>
        <end position="613"/>
    </location>
</feature>
<dbReference type="Proteomes" id="UP001213000">
    <property type="component" value="Unassembled WGS sequence"/>
</dbReference>
<feature type="compositionally biased region" description="Polar residues" evidence="1">
    <location>
        <begin position="383"/>
        <end position="408"/>
    </location>
</feature>
<gene>
    <name evidence="4" type="ORF">NP233_g4013</name>
</gene>
<evidence type="ECO:0008006" key="6">
    <source>
        <dbReference type="Google" id="ProtNLM"/>
    </source>
</evidence>
<keyword evidence="5" id="KW-1185">Reference proteome</keyword>
<dbReference type="GO" id="GO:0005634">
    <property type="term" value="C:nucleus"/>
    <property type="evidence" value="ECO:0007669"/>
    <property type="project" value="TreeGrafter"/>
</dbReference>
<evidence type="ECO:0000313" key="4">
    <source>
        <dbReference type="EMBL" id="KAJ3571043.1"/>
    </source>
</evidence>
<dbReference type="EMBL" id="JANIEX010000205">
    <property type="protein sequence ID" value="KAJ3571043.1"/>
    <property type="molecule type" value="Genomic_DNA"/>
</dbReference>
<dbReference type="InterPro" id="IPR002625">
    <property type="entry name" value="Smr_dom"/>
</dbReference>
<dbReference type="SUPFAM" id="SSF160443">
    <property type="entry name" value="SMR domain-like"/>
    <property type="match status" value="1"/>
</dbReference>
<dbReference type="PROSITE" id="PS51186">
    <property type="entry name" value="GNAT"/>
    <property type="match status" value="1"/>
</dbReference>
<sequence>MSALFQTLEKEFCPPLDSSLLAALLAEIEPSVGGQSLSPDALQVDKLRLTLQELAAHAEEVQLSEFAELNLTSPTEDTVSSRDLAPSRTTANTSVSSGSSSSSEHSFSSPLGFLQASLPDVSTHRLKKALQEIERKGRELDMWDLVASILSEESIRELEERGLDALDDDVGKFREEDVEWEVVSPKSKKHRSIPSTKRKRARGATKITLVDIRQQNHGTPQTRKADAVSKPPLPDLWTQVQSIATNISTYLSPHPPSFFQSYLHSPRYETPYQALLAAIESICTTTPHGREENPGLLFNLLDILLPEYEPLDSEKRSRLVQETELCIRATNGRGEDVIDLVKILRELDSDASSGKWELGIYHLPPHKPPPSPIIAREAHSKRNSLSLVSPPTTPRISHNSPALQSPVLNTPKEDKTDPYQWQTVPVRTVHDESPRLAQSIPAYARASSHRIKGSGNGFGKGGKGDVGELSGSNHKVKEHRRRQEEYLRQAAKMWQRGDKKTRGGEIAFYYAEKAREFQEMAKQEALENARIMVDTKRSGTGKHDEIDLHGTTVFEAVTIVKETLRDFSCSPSQPLKIITGKGTHSTNKVGVLKPAIKNALLQDGWIIGMASCDSDSDASFVARKRRKFKADGHKKKKKSKSNEQGREGCSLTFDPLLYPPGGNIATDDDLAFDETVEELLPELLRTRASLLQQDSECDDQGTYLRPLTRSEISSLLISRGDKRAYDSTSALLMRKLRLSQERRANHIVAKPLTATVVSPHPDRLASGEIAPKPQIVQALEKIQTTPFESSFISRLQGTRRSTIPGLIAVDWETVTPWMSLMNDIRDHYKLAHTSRALRSPERTQPMESLAPITYCSLQACQLNQIHDLLERVFWTGIDVSDSLEFSPERCTVVACYARLVVGVAIMSSPQETYITYLAVRAGWDKASVARNMLFHLIKMNPRRDITLHVSVNNSAMLLYNQFGFKAEEFIAGFYEDYLDPVSRASKNAFRLRLRQ</sequence>
<feature type="region of interest" description="Disordered" evidence="1">
    <location>
        <begin position="72"/>
        <end position="106"/>
    </location>
</feature>
<dbReference type="GO" id="GO:0004519">
    <property type="term" value="F:endonuclease activity"/>
    <property type="evidence" value="ECO:0007669"/>
    <property type="project" value="TreeGrafter"/>
</dbReference>
<dbReference type="InterPro" id="IPR036063">
    <property type="entry name" value="Smr_dom_sf"/>
</dbReference>
<dbReference type="InterPro" id="IPR000182">
    <property type="entry name" value="GNAT_dom"/>
</dbReference>
<feature type="region of interest" description="Disordered" evidence="1">
    <location>
        <begin position="382"/>
        <end position="418"/>
    </location>
</feature>
<dbReference type="AlphaFoldDB" id="A0AAD5YVX9"/>
<dbReference type="SMART" id="SM01162">
    <property type="entry name" value="DUF1771"/>
    <property type="match status" value="1"/>
</dbReference>
<feature type="domain" description="N-acetyltransferase" evidence="3">
    <location>
        <begin position="852"/>
        <end position="995"/>
    </location>
</feature>
<accession>A0AAD5YVX9</accession>
<dbReference type="PANTHER" id="PTHR46535:SF1">
    <property type="entry name" value="NEDD4-BINDING PROTEIN 2"/>
    <property type="match status" value="1"/>
</dbReference>
<dbReference type="Pfam" id="PF01713">
    <property type="entry name" value="Smr"/>
    <property type="match status" value="1"/>
</dbReference>
<dbReference type="InterPro" id="IPR016181">
    <property type="entry name" value="Acyl_CoA_acyltransferase"/>
</dbReference>
<feature type="compositionally biased region" description="Low complexity" evidence="1">
    <location>
        <begin position="94"/>
        <end position="106"/>
    </location>
</feature>
<dbReference type="InterPro" id="IPR013899">
    <property type="entry name" value="DUF1771"/>
</dbReference>
<dbReference type="InterPro" id="IPR052772">
    <property type="entry name" value="Endo/PolyKinase_Domain-Protein"/>
</dbReference>
<evidence type="ECO:0000256" key="1">
    <source>
        <dbReference type="SAM" id="MobiDB-lite"/>
    </source>
</evidence>
<dbReference type="PROSITE" id="PS50828">
    <property type="entry name" value="SMR"/>
    <property type="match status" value="1"/>
</dbReference>
<organism evidence="4 5">
    <name type="scientific">Leucocoprinus birnbaumii</name>
    <dbReference type="NCBI Taxonomy" id="56174"/>
    <lineage>
        <taxon>Eukaryota</taxon>
        <taxon>Fungi</taxon>
        <taxon>Dikarya</taxon>
        <taxon>Basidiomycota</taxon>
        <taxon>Agaricomycotina</taxon>
        <taxon>Agaricomycetes</taxon>
        <taxon>Agaricomycetidae</taxon>
        <taxon>Agaricales</taxon>
        <taxon>Agaricineae</taxon>
        <taxon>Agaricaceae</taxon>
        <taxon>Leucocoprinus</taxon>
    </lineage>
</organism>
<protein>
    <recommendedName>
        <fullName evidence="6">Smr domain-containing protein</fullName>
    </recommendedName>
</protein>
<comment type="caution">
    <text evidence="4">The sequence shown here is derived from an EMBL/GenBank/DDBJ whole genome shotgun (WGS) entry which is preliminary data.</text>
</comment>
<name>A0AAD5YVX9_9AGAR</name>
<dbReference type="GO" id="GO:0016747">
    <property type="term" value="F:acyltransferase activity, transferring groups other than amino-acyl groups"/>
    <property type="evidence" value="ECO:0007669"/>
    <property type="project" value="InterPro"/>
</dbReference>
<feature type="region of interest" description="Disordered" evidence="1">
    <location>
        <begin position="447"/>
        <end position="482"/>
    </location>
</feature>
<evidence type="ECO:0000313" key="5">
    <source>
        <dbReference type="Proteomes" id="UP001213000"/>
    </source>
</evidence>
<dbReference type="SMART" id="SM00463">
    <property type="entry name" value="SMR"/>
    <property type="match status" value="1"/>
</dbReference>
<evidence type="ECO:0000259" key="3">
    <source>
        <dbReference type="PROSITE" id="PS51186"/>
    </source>
</evidence>
<dbReference type="Gene3D" id="3.30.1370.110">
    <property type="match status" value="1"/>
</dbReference>
<reference evidence="4" key="1">
    <citation type="submission" date="2022-07" db="EMBL/GenBank/DDBJ databases">
        <title>Genome Sequence of Leucocoprinus birnbaumii.</title>
        <authorList>
            <person name="Buettner E."/>
        </authorList>
    </citation>
    <scope>NUCLEOTIDE SEQUENCE</scope>
    <source>
        <strain evidence="4">VT141</strain>
    </source>
</reference>
<proteinExistence type="predicted"/>
<dbReference type="SUPFAM" id="SSF55729">
    <property type="entry name" value="Acyl-CoA N-acyltransferases (Nat)"/>
    <property type="match status" value="1"/>
</dbReference>